<name>A0AAD8DHY7_ACIOX</name>
<dbReference type="Proteomes" id="UP001230051">
    <property type="component" value="Unassembled WGS sequence"/>
</dbReference>
<comment type="caution">
    <text evidence="1">The sequence shown here is derived from an EMBL/GenBank/DDBJ whole genome shotgun (WGS) entry which is preliminary data.</text>
</comment>
<dbReference type="SUPFAM" id="SSF56204">
    <property type="entry name" value="Hect, E3 ligase catalytic domain"/>
    <property type="match status" value="1"/>
</dbReference>
<dbReference type="EMBL" id="JAGXEW010000007">
    <property type="protein sequence ID" value="KAK1169585.1"/>
    <property type="molecule type" value="Genomic_DNA"/>
</dbReference>
<dbReference type="GO" id="GO:0004842">
    <property type="term" value="F:ubiquitin-protein transferase activity"/>
    <property type="evidence" value="ECO:0007669"/>
    <property type="project" value="InterPro"/>
</dbReference>
<organism evidence="1 2">
    <name type="scientific">Acipenser oxyrinchus oxyrinchus</name>
    <dbReference type="NCBI Taxonomy" id="40147"/>
    <lineage>
        <taxon>Eukaryota</taxon>
        <taxon>Metazoa</taxon>
        <taxon>Chordata</taxon>
        <taxon>Craniata</taxon>
        <taxon>Vertebrata</taxon>
        <taxon>Euteleostomi</taxon>
        <taxon>Actinopterygii</taxon>
        <taxon>Chondrostei</taxon>
        <taxon>Acipenseriformes</taxon>
        <taxon>Acipenseridae</taxon>
        <taxon>Acipenser</taxon>
    </lineage>
</organism>
<feature type="non-terminal residue" evidence="1">
    <location>
        <position position="200"/>
    </location>
</feature>
<protein>
    <submittedName>
        <fullName evidence="1">G2/M phase-specific E3 ubiquitin-protein ligase-like</fullName>
    </submittedName>
</protein>
<evidence type="ECO:0000313" key="1">
    <source>
        <dbReference type="EMBL" id="KAK1169585.1"/>
    </source>
</evidence>
<dbReference type="InterPro" id="IPR035983">
    <property type="entry name" value="Hect_E3_ubiquitin_ligase"/>
</dbReference>
<proteinExistence type="predicted"/>
<sequence>YREYTNMYAPVVIDDDDGSSSSSAFEDNEAAIASEDRLSASDIIENLAHTIETGSCSRFNINRADVWDGALRAFKRTSYSPNSEMLVKFTDDAGCSEEAVDTGGPKREFLTLLMDHLKDRHIFDGPSGRKYLACDMTAVREEEYYLAGRMIAVSVVHGGPAPRFLSRDLIDHICNKPDFNATITDITNNEIRKVLYEVGR</sequence>
<accession>A0AAD8DHY7</accession>
<evidence type="ECO:0000313" key="2">
    <source>
        <dbReference type="Proteomes" id="UP001230051"/>
    </source>
</evidence>
<gene>
    <name evidence="1" type="primary">G2E3</name>
    <name evidence="1" type="ORF">AOXY_G8411</name>
</gene>
<dbReference type="AlphaFoldDB" id="A0AAD8DHY7"/>
<keyword evidence="2" id="KW-1185">Reference proteome</keyword>
<reference evidence="1" key="1">
    <citation type="submission" date="2022-02" db="EMBL/GenBank/DDBJ databases">
        <title>Atlantic sturgeon de novo genome assembly.</title>
        <authorList>
            <person name="Stock M."/>
            <person name="Klopp C."/>
            <person name="Guiguen Y."/>
            <person name="Cabau C."/>
            <person name="Parinello H."/>
            <person name="Santidrian Yebra-Pimentel E."/>
            <person name="Kuhl H."/>
            <person name="Dirks R.P."/>
            <person name="Guessner J."/>
            <person name="Wuertz S."/>
            <person name="Du K."/>
            <person name="Schartl M."/>
        </authorList>
    </citation>
    <scope>NUCLEOTIDE SEQUENCE</scope>
    <source>
        <strain evidence="1">STURGEONOMICS-FGT-2020</strain>
        <tissue evidence="1">Whole blood</tissue>
    </source>
</reference>
<dbReference type="Gene3D" id="3.90.1750.10">
    <property type="entry name" value="Hect, E3 ligase catalytic domains"/>
    <property type="match status" value="1"/>
</dbReference>